<evidence type="ECO:0000313" key="6">
    <source>
        <dbReference type="EMBL" id="MCP3730389.1"/>
    </source>
</evidence>
<feature type="transmembrane region" description="Helical" evidence="5">
    <location>
        <begin position="6"/>
        <end position="25"/>
    </location>
</feature>
<dbReference type="SUPFAM" id="SSF161084">
    <property type="entry name" value="MAPEG domain-like"/>
    <property type="match status" value="1"/>
</dbReference>
<dbReference type="AlphaFoldDB" id="A0A9X2KKC6"/>
<dbReference type="PANTHER" id="PTHR35814">
    <property type="match status" value="1"/>
</dbReference>
<evidence type="ECO:0000256" key="4">
    <source>
        <dbReference type="ARBA" id="ARBA00023136"/>
    </source>
</evidence>
<evidence type="ECO:0000256" key="1">
    <source>
        <dbReference type="ARBA" id="ARBA00004370"/>
    </source>
</evidence>
<evidence type="ECO:0000256" key="5">
    <source>
        <dbReference type="SAM" id="Phobius"/>
    </source>
</evidence>
<sequence>MDAIILPVALATAAACALINFWLAIRVGKVRMSEKISIGDGGNERLTARMRAQLNFAEYAPFVLILIGLIELAVGTQWWLWATAGLFVVARILHPFGMDGVWKPGRSIGIALTFLILIGLAGVAATIPYFSYGAVETIEVVDVSN</sequence>
<evidence type="ECO:0000256" key="3">
    <source>
        <dbReference type="ARBA" id="ARBA00022989"/>
    </source>
</evidence>
<feature type="transmembrane region" description="Helical" evidence="5">
    <location>
        <begin position="108"/>
        <end position="130"/>
    </location>
</feature>
<comment type="caution">
    <text evidence="6">The sequence shown here is derived from an EMBL/GenBank/DDBJ whole genome shotgun (WGS) entry which is preliminary data.</text>
</comment>
<protein>
    <submittedName>
        <fullName evidence="6">MAPEG family protein</fullName>
    </submittedName>
</protein>
<organism evidence="6 7">
    <name type="scientific">Sphingomonas tagetis</name>
    <dbReference type="NCBI Taxonomy" id="2949092"/>
    <lineage>
        <taxon>Bacteria</taxon>
        <taxon>Pseudomonadati</taxon>
        <taxon>Pseudomonadota</taxon>
        <taxon>Alphaproteobacteria</taxon>
        <taxon>Sphingomonadales</taxon>
        <taxon>Sphingomonadaceae</taxon>
        <taxon>Sphingomonas</taxon>
    </lineage>
</organism>
<dbReference type="InterPro" id="IPR001129">
    <property type="entry name" value="Membr-assoc_MAPEG"/>
</dbReference>
<reference evidence="6" key="1">
    <citation type="submission" date="2022-05" db="EMBL/GenBank/DDBJ databases">
        <title>Sphingomonas sp. strain MG17 Genome sequencing and assembly.</title>
        <authorList>
            <person name="Kim I."/>
        </authorList>
    </citation>
    <scope>NUCLEOTIDE SEQUENCE</scope>
    <source>
        <strain evidence="6">MG17</strain>
    </source>
</reference>
<dbReference type="Proteomes" id="UP001139451">
    <property type="component" value="Unassembled WGS sequence"/>
</dbReference>
<evidence type="ECO:0000313" key="7">
    <source>
        <dbReference type="Proteomes" id="UP001139451"/>
    </source>
</evidence>
<keyword evidence="2 5" id="KW-0812">Transmembrane</keyword>
<dbReference type="InterPro" id="IPR023352">
    <property type="entry name" value="MAPEG-like_dom_sf"/>
</dbReference>
<gene>
    <name evidence="6" type="ORF">M9978_08095</name>
</gene>
<comment type="subcellular location">
    <subcellularLocation>
        <location evidence="1">Membrane</location>
    </subcellularLocation>
</comment>
<feature type="transmembrane region" description="Helical" evidence="5">
    <location>
        <begin position="54"/>
        <end position="72"/>
    </location>
</feature>
<dbReference type="RefSeq" id="WP_254292521.1">
    <property type="nucleotide sequence ID" value="NZ_JAMLDX010000005.1"/>
</dbReference>
<evidence type="ECO:0000256" key="2">
    <source>
        <dbReference type="ARBA" id="ARBA00022692"/>
    </source>
</evidence>
<dbReference type="Gene3D" id="1.20.120.550">
    <property type="entry name" value="Membrane associated eicosanoid/glutathione metabolism-like domain"/>
    <property type="match status" value="1"/>
</dbReference>
<name>A0A9X2KKC6_9SPHN</name>
<accession>A0A9X2KKC6</accession>
<keyword evidence="3 5" id="KW-1133">Transmembrane helix</keyword>
<keyword evidence="7" id="KW-1185">Reference proteome</keyword>
<keyword evidence="4 5" id="KW-0472">Membrane</keyword>
<dbReference type="GO" id="GO:0016020">
    <property type="term" value="C:membrane"/>
    <property type="evidence" value="ECO:0007669"/>
    <property type="project" value="UniProtKB-SubCell"/>
</dbReference>
<dbReference type="PANTHER" id="PTHR35814:SF1">
    <property type="entry name" value="GLUTATHIONE S-TRANSFERASE-RELATED"/>
    <property type="match status" value="1"/>
</dbReference>
<dbReference type="EMBL" id="JAMLDX010000005">
    <property type="protein sequence ID" value="MCP3730389.1"/>
    <property type="molecule type" value="Genomic_DNA"/>
</dbReference>
<proteinExistence type="predicted"/>
<dbReference type="Pfam" id="PF01124">
    <property type="entry name" value="MAPEG"/>
    <property type="match status" value="1"/>
</dbReference>